<evidence type="ECO:0000313" key="8">
    <source>
        <dbReference type="EMBL" id="SHJ02959.1"/>
    </source>
</evidence>
<keyword evidence="5 7" id="KW-0472">Membrane</keyword>
<evidence type="ECO:0000256" key="3">
    <source>
        <dbReference type="ARBA" id="ARBA00022692"/>
    </source>
</evidence>
<dbReference type="GO" id="GO:0016020">
    <property type="term" value="C:membrane"/>
    <property type="evidence" value="ECO:0007669"/>
    <property type="project" value="InterPro"/>
</dbReference>
<accession>A0A1M6FZC0</accession>
<keyword evidence="3 7" id="KW-0812">Transmembrane</keyword>
<proteinExistence type="predicted"/>
<organism evidence="8 9">
    <name type="scientific">Thermoclostridium caenicola</name>
    <dbReference type="NCBI Taxonomy" id="659425"/>
    <lineage>
        <taxon>Bacteria</taxon>
        <taxon>Bacillati</taxon>
        <taxon>Bacillota</taxon>
        <taxon>Clostridia</taxon>
        <taxon>Eubacteriales</taxon>
        <taxon>Oscillospiraceae</taxon>
        <taxon>Thermoclostridium</taxon>
    </lineage>
</organism>
<feature type="region of interest" description="Disordered" evidence="6">
    <location>
        <begin position="116"/>
        <end position="161"/>
    </location>
</feature>
<evidence type="ECO:0000256" key="4">
    <source>
        <dbReference type="ARBA" id="ARBA00022989"/>
    </source>
</evidence>
<evidence type="ECO:0000256" key="2">
    <source>
        <dbReference type="ARBA" id="ARBA00022475"/>
    </source>
</evidence>
<keyword evidence="2" id="KW-1003">Cell membrane</keyword>
<evidence type="ECO:0000256" key="7">
    <source>
        <dbReference type="SAM" id="Phobius"/>
    </source>
</evidence>
<dbReference type="InterPro" id="IPR022781">
    <property type="entry name" value="Flagellar_biosynth_FliO"/>
</dbReference>
<evidence type="ECO:0000256" key="1">
    <source>
        <dbReference type="ARBA" id="ARBA00004236"/>
    </source>
</evidence>
<gene>
    <name evidence="8" type="ORF">SAMN05444373_102019</name>
</gene>
<comment type="subcellular location">
    <subcellularLocation>
        <location evidence="1">Cell membrane</location>
    </subcellularLocation>
</comment>
<keyword evidence="8" id="KW-0966">Cell projection</keyword>
<dbReference type="RefSeq" id="WP_188118419.1">
    <property type="nucleotide sequence ID" value="NZ_DAONMB010000008.1"/>
</dbReference>
<name>A0A1M6FZC0_9FIRM</name>
<keyword evidence="4 7" id="KW-1133">Transmembrane helix</keyword>
<dbReference type="AlphaFoldDB" id="A0A1M6FZC0"/>
<dbReference type="EMBL" id="FQZP01000020">
    <property type="protein sequence ID" value="SHJ02959.1"/>
    <property type="molecule type" value="Genomic_DNA"/>
</dbReference>
<reference evidence="8 9" key="1">
    <citation type="submission" date="2016-11" db="EMBL/GenBank/DDBJ databases">
        <authorList>
            <person name="Varghese N."/>
            <person name="Submissions S."/>
        </authorList>
    </citation>
    <scope>NUCLEOTIDE SEQUENCE [LARGE SCALE GENOMIC DNA]</scope>
    <source>
        <strain evidence="8 9">DSM 19027</strain>
    </source>
</reference>
<keyword evidence="9" id="KW-1185">Reference proteome</keyword>
<evidence type="ECO:0000256" key="5">
    <source>
        <dbReference type="ARBA" id="ARBA00023136"/>
    </source>
</evidence>
<feature type="transmembrane region" description="Helical" evidence="7">
    <location>
        <begin position="6"/>
        <end position="31"/>
    </location>
</feature>
<evidence type="ECO:0000313" key="9">
    <source>
        <dbReference type="Proteomes" id="UP000324781"/>
    </source>
</evidence>
<dbReference type="Pfam" id="PF04347">
    <property type="entry name" value="FliO"/>
    <property type="match status" value="1"/>
</dbReference>
<keyword evidence="8" id="KW-0282">Flagellum</keyword>
<protein>
    <submittedName>
        <fullName evidence="8">Flagellar biogenesis protein FliO</fullName>
    </submittedName>
</protein>
<sequence length="161" mass="18391">MEFGDIFLVLGMLIIFSAVLFIAWLTARLLGRKVAGASKNKLMSIVETLPLGLDRCLYLIKAGEHFFLFYATRKDLKLVSEIKLDEDALAVRNEAEESNTGFDFKRIFDFYSGFGKKGKQTDKEDADSIWQLDSHEHQPGGLSENVQKLRRLNRNEEHYNG</sequence>
<dbReference type="GO" id="GO:0044781">
    <property type="term" value="P:bacterial-type flagellum organization"/>
    <property type="evidence" value="ECO:0007669"/>
    <property type="project" value="InterPro"/>
</dbReference>
<keyword evidence="8" id="KW-0969">Cilium</keyword>
<dbReference type="Proteomes" id="UP000324781">
    <property type="component" value="Unassembled WGS sequence"/>
</dbReference>
<evidence type="ECO:0000256" key="6">
    <source>
        <dbReference type="SAM" id="MobiDB-lite"/>
    </source>
</evidence>